<evidence type="ECO:0000256" key="2">
    <source>
        <dbReference type="SAM" id="Coils"/>
    </source>
</evidence>
<dbReference type="Gene3D" id="3.40.50.300">
    <property type="entry name" value="P-loop containing nucleotide triphosphate hydrolases"/>
    <property type="match status" value="3"/>
</dbReference>
<dbReference type="InterPro" id="IPR027417">
    <property type="entry name" value="P-loop_NTPase"/>
</dbReference>
<dbReference type="FunFam" id="3.40.50.300:FF:000370">
    <property type="entry name" value="Structural maintenance of chromosomes 3"/>
    <property type="match status" value="1"/>
</dbReference>
<dbReference type="Gene3D" id="1.20.1060.20">
    <property type="match status" value="1"/>
</dbReference>
<evidence type="ECO:0000256" key="1">
    <source>
        <dbReference type="ARBA" id="ARBA00023054"/>
    </source>
</evidence>
<reference evidence="4" key="1">
    <citation type="submission" date="2020-10" db="EMBL/GenBank/DDBJ databases">
        <authorList>
            <person name="Kikuchi T."/>
        </authorList>
    </citation>
    <scope>NUCLEOTIDE SEQUENCE</scope>
    <source>
        <strain evidence="4">NKZ352</strain>
    </source>
</reference>
<dbReference type="AlphaFoldDB" id="A0A8S1HM78"/>
<dbReference type="InterPro" id="IPR010935">
    <property type="entry name" value="SMC_hinge"/>
</dbReference>
<dbReference type="Proteomes" id="UP000835052">
    <property type="component" value="Unassembled WGS sequence"/>
</dbReference>
<comment type="caution">
    <text evidence="4">The sequence shown here is derived from an EMBL/GenBank/DDBJ whole genome shotgun (WGS) entry which is preliminary data.</text>
</comment>
<evidence type="ECO:0000259" key="3">
    <source>
        <dbReference type="SMART" id="SM00968"/>
    </source>
</evidence>
<feature type="domain" description="SMC hinge" evidence="3">
    <location>
        <begin position="509"/>
        <end position="611"/>
    </location>
</feature>
<dbReference type="PIRSF" id="PIRSF005719">
    <property type="entry name" value="SMC"/>
    <property type="match status" value="1"/>
</dbReference>
<accession>A0A8S1HM78</accession>
<dbReference type="GO" id="GO:0005524">
    <property type="term" value="F:ATP binding"/>
    <property type="evidence" value="ECO:0007669"/>
    <property type="project" value="InterPro"/>
</dbReference>
<dbReference type="SUPFAM" id="SSF75553">
    <property type="entry name" value="Smc hinge domain"/>
    <property type="match status" value="1"/>
</dbReference>
<dbReference type="Pfam" id="PF06470">
    <property type="entry name" value="SMC_hinge"/>
    <property type="match status" value="1"/>
</dbReference>
<feature type="coiled-coil region" evidence="2">
    <location>
        <begin position="772"/>
        <end position="814"/>
    </location>
</feature>
<dbReference type="Pfam" id="PF02463">
    <property type="entry name" value="SMC_N"/>
    <property type="match status" value="1"/>
</dbReference>
<dbReference type="PANTHER" id="PTHR43977">
    <property type="entry name" value="STRUCTURAL MAINTENANCE OF CHROMOSOMES PROTEIN 3"/>
    <property type="match status" value="1"/>
</dbReference>
<dbReference type="InterPro" id="IPR036277">
    <property type="entry name" value="SMC_hinge_sf"/>
</dbReference>
<dbReference type="GO" id="GO:0005694">
    <property type="term" value="C:chromosome"/>
    <property type="evidence" value="ECO:0007669"/>
    <property type="project" value="InterPro"/>
</dbReference>
<sequence>MFIKEVIISGFRSYKDNTRVDGFSPRHNVVVGRNGSGKSNFFFAIQFVLSDEFSHLKEEQKLGMLHESTGPKVAHARVEIVFDNTDHRIVAIDSTEVVNLMESAGFSRSNPYYIVKQGKINELATSPDSHRLKLLREVAGTRVYDERKEESLKILKETKIKTAKIEELLRFIEERLKTLENEKEDLKEYQKWDKTKRGVEYAMYDSEIQETKKELSKLADQREELTSRNHRVTAELAEVQTQAARSATEKRKLDAEFKGMKEEKESLVAEETDIVAKQAQLQLKVQDLTEETAKERDSKSAAGAELQQLRAEILQKQTELEQVTPEYEKLVEKESSLSTDIRINETRMKELLAKQGHRNQFGSAEDRDKFLTKEVKRLKHLTEDTQEQIRGIEQEVQEAEIEDENFCTEIQNLGRQLEETRSELDAASNRLGNLNTEQTRAVASQMGAAREEKHVRDQIVAMEAEIGQTNDQMRRLTPRPTYNGLQGVLKVLAHFRENNGNGEYDEILNGYHGTIIDLMYVEKVYFLSVEVIAQSRLFYHVVDNDRIASKILRKFNEMQLPGEITISRAARTPDPCWMSLITTPDMMRFFRTIFGGTALVRKLDQNAHNVRNEGFDCVTLDGDQLARRGALTGGYLDAKRCKLEIHNAKRELDKKLNELKLSGKSRKKTNEMENIRSQIHARKIEMSEYQEMHRRLHEQKRALNENFNSLTRDKEPKKAQLVQLRNRLRELFAQQKGYEAEIGSELHSQLTSDEQNEVERIRAEIAKIRPKLDEVTVKRSQLEVQKRKLDNQLKTNLLRKQENLSAKIDDISDNERHHLLQSHQGELTALYKRLMEVRGLLTSLEDGLSEYEERSGNLDRRIEDVQEQMKDLEAQLVVFAKESDSICTKHASLQSKREDSLKKMRQLGTLPTDAFSKYQNMSYKQLEKRLTECINELKKYENVNKKALDQYLTAAGQKENLTLRMEEQKKSESSIEELLKTLELRKYEAIQLTFKQVSKNFKEVFKRLVPHGQGTLIIQMRDETPDEVGRGVDIVERFTGIGILVSFTSDAGDAETREMQQLSGGQKSLVALALIFSIQMCDPAPFYLFDEIDAALDAQHRKAVADMIHSLCDNAQFITTTFRPELLASAEKYYGVRFRNKVSHIDVVTKTSSLRLC</sequence>
<dbReference type="Gene3D" id="3.30.70.1620">
    <property type="match status" value="1"/>
</dbReference>
<dbReference type="OrthoDB" id="431497at2759"/>
<dbReference type="GO" id="GO:0051276">
    <property type="term" value="P:chromosome organization"/>
    <property type="evidence" value="ECO:0007669"/>
    <property type="project" value="InterPro"/>
</dbReference>
<feature type="coiled-coil region" evidence="2">
    <location>
        <begin position="923"/>
        <end position="985"/>
    </location>
</feature>
<feature type="coiled-coil region" evidence="2">
    <location>
        <begin position="375"/>
        <end position="437"/>
    </location>
</feature>
<dbReference type="GO" id="GO:0016887">
    <property type="term" value="F:ATP hydrolysis activity"/>
    <property type="evidence" value="ECO:0007669"/>
    <property type="project" value="InterPro"/>
</dbReference>
<dbReference type="SMART" id="SM00968">
    <property type="entry name" value="SMC_hinge"/>
    <property type="match status" value="1"/>
</dbReference>
<dbReference type="InterPro" id="IPR024704">
    <property type="entry name" value="SMC"/>
</dbReference>
<organism evidence="4 5">
    <name type="scientific">Caenorhabditis auriculariae</name>
    <dbReference type="NCBI Taxonomy" id="2777116"/>
    <lineage>
        <taxon>Eukaryota</taxon>
        <taxon>Metazoa</taxon>
        <taxon>Ecdysozoa</taxon>
        <taxon>Nematoda</taxon>
        <taxon>Chromadorea</taxon>
        <taxon>Rhabditida</taxon>
        <taxon>Rhabditina</taxon>
        <taxon>Rhabditomorpha</taxon>
        <taxon>Rhabditoidea</taxon>
        <taxon>Rhabditidae</taxon>
        <taxon>Peloderinae</taxon>
        <taxon>Caenorhabditis</taxon>
    </lineage>
</organism>
<feature type="coiled-coil region" evidence="2">
    <location>
        <begin position="155"/>
        <end position="270"/>
    </location>
</feature>
<keyword evidence="5" id="KW-1185">Reference proteome</keyword>
<dbReference type="SUPFAM" id="SSF52540">
    <property type="entry name" value="P-loop containing nucleoside triphosphate hydrolases"/>
    <property type="match status" value="1"/>
</dbReference>
<evidence type="ECO:0000313" key="4">
    <source>
        <dbReference type="EMBL" id="CAD6196359.1"/>
    </source>
</evidence>
<dbReference type="EMBL" id="CAJGYM010000071">
    <property type="protein sequence ID" value="CAD6196359.1"/>
    <property type="molecule type" value="Genomic_DNA"/>
</dbReference>
<gene>
    <name evidence="4" type="ORF">CAUJ_LOCUS12274</name>
</gene>
<dbReference type="InterPro" id="IPR003395">
    <property type="entry name" value="RecF/RecN/SMC_N"/>
</dbReference>
<feature type="coiled-coil region" evidence="2">
    <location>
        <begin position="848"/>
        <end position="882"/>
    </location>
</feature>
<name>A0A8S1HM78_9PELO</name>
<dbReference type="GO" id="GO:0032991">
    <property type="term" value="C:protein-containing complex"/>
    <property type="evidence" value="ECO:0007669"/>
    <property type="project" value="UniProtKB-ARBA"/>
</dbReference>
<feature type="coiled-coil region" evidence="2">
    <location>
        <begin position="686"/>
        <end position="741"/>
    </location>
</feature>
<protein>
    <recommendedName>
        <fullName evidence="3">SMC hinge domain-containing protein</fullName>
    </recommendedName>
</protein>
<proteinExistence type="predicted"/>
<dbReference type="Gene3D" id="1.10.287.1490">
    <property type="match status" value="1"/>
</dbReference>
<keyword evidence="1 2" id="KW-0175">Coiled coil</keyword>
<evidence type="ECO:0000313" key="5">
    <source>
        <dbReference type="Proteomes" id="UP000835052"/>
    </source>
</evidence>